<dbReference type="EMBL" id="JBHSFS010000040">
    <property type="protein sequence ID" value="MFC4518258.1"/>
    <property type="molecule type" value="Genomic_DNA"/>
</dbReference>
<organism evidence="1 2">
    <name type="scientific">Streptomyces ehimensis</name>
    <dbReference type="NCBI Taxonomy" id="68195"/>
    <lineage>
        <taxon>Bacteria</taxon>
        <taxon>Bacillati</taxon>
        <taxon>Actinomycetota</taxon>
        <taxon>Actinomycetes</taxon>
        <taxon>Kitasatosporales</taxon>
        <taxon>Streptomycetaceae</taxon>
        <taxon>Streptomyces</taxon>
    </lineage>
</organism>
<sequence>MNEGVAAVLAALIAVAGVGLGLFGARWQARAAQQQAIAAIEAVRAQGREQNNQWRRTLRRDVWVDFLGAVDSFIESVNAIASHQLEHDYACAQAELEGVTRQRIREVHDAFRKIELEGPEEIIDKAAQLRMAVRNTLAQLDLDVPARRGRQRLEEAALQEEGPAPATRALEALQRLEEEASRGEPSVEDAYATLQAVRDTSLLSDDEATATVMYSSRRRPEVDLERLITRGHWPDVVEARAAFVIAARAHLDGLP</sequence>
<keyword evidence="2" id="KW-1185">Reference proteome</keyword>
<reference evidence="2" key="1">
    <citation type="journal article" date="2019" name="Int. J. Syst. Evol. Microbiol.">
        <title>The Global Catalogue of Microorganisms (GCM) 10K type strain sequencing project: providing services to taxonomists for standard genome sequencing and annotation.</title>
        <authorList>
            <consortium name="The Broad Institute Genomics Platform"/>
            <consortium name="The Broad Institute Genome Sequencing Center for Infectious Disease"/>
            <person name="Wu L."/>
            <person name="Ma J."/>
        </authorList>
    </citation>
    <scope>NUCLEOTIDE SEQUENCE [LARGE SCALE GENOMIC DNA]</scope>
    <source>
        <strain evidence="2">CECT 8064</strain>
    </source>
</reference>
<evidence type="ECO:0008006" key="3">
    <source>
        <dbReference type="Google" id="ProtNLM"/>
    </source>
</evidence>
<evidence type="ECO:0000313" key="1">
    <source>
        <dbReference type="EMBL" id="MFC4518258.1"/>
    </source>
</evidence>
<evidence type="ECO:0000313" key="2">
    <source>
        <dbReference type="Proteomes" id="UP001595990"/>
    </source>
</evidence>
<dbReference type="RefSeq" id="WP_417924538.1">
    <property type="nucleotide sequence ID" value="NZ_JBHSFS010000040.1"/>
</dbReference>
<proteinExistence type="predicted"/>
<name>A0ABV9BW49_9ACTN</name>
<accession>A0ABV9BW49</accession>
<protein>
    <recommendedName>
        <fullName evidence="3">Secreted protein</fullName>
    </recommendedName>
</protein>
<dbReference type="Proteomes" id="UP001595990">
    <property type="component" value="Unassembled WGS sequence"/>
</dbReference>
<comment type="caution">
    <text evidence="1">The sequence shown here is derived from an EMBL/GenBank/DDBJ whole genome shotgun (WGS) entry which is preliminary data.</text>
</comment>
<gene>
    <name evidence="1" type="ORF">ACFPEN_35990</name>
</gene>